<dbReference type="InterPro" id="IPR011009">
    <property type="entry name" value="Kinase-like_dom_sf"/>
</dbReference>
<dbReference type="Gene3D" id="1.20.870.10">
    <property type="entry name" value="Son of sevenless (SoS) protein Chain: S domain 1"/>
    <property type="match status" value="1"/>
</dbReference>
<dbReference type="AlphaFoldDB" id="A0AAD7HAF1"/>
<dbReference type="Pfam" id="PF00618">
    <property type="entry name" value="RasGEF_N"/>
    <property type="match status" value="1"/>
</dbReference>
<dbReference type="GO" id="GO:0005085">
    <property type="term" value="F:guanyl-nucleotide exchange factor activity"/>
    <property type="evidence" value="ECO:0007669"/>
    <property type="project" value="UniProtKB-KW"/>
</dbReference>
<dbReference type="Pfam" id="PF07714">
    <property type="entry name" value="PK_Tyr_Ser-Thr"/>
    <property type="match status" value="1"/>
</dbReference>
<name>A0AAD7HAF1_9AGAR</name>
<dbReference type="InterPro" id="IPR059179">
    <property type="entry name" value="MLKL-like_MCAfunc"/>
</dbReference>
<feature type="domain" description="Ras-GEF" evidence="3">
    <location>
        <begin position="741"/>
        <end position="985"/>
    </location>
</feature>
<feature type="domain" description="N-terminal Ras-GEF" evidence="5">
    <location>
        <begin position="602"/>
        <end position="722"/>
    </location>
</feature>
<dbReference type="InterPro" id="IPR000651">
    <property type="entry name" value="Ras-like_Gua-exchang_fac_N"/>
</dbReference>
<dbReference type="PROSITE" id="PS50009">
    <property type="entry name" value="RASGEF_CAT"/>
    <property type="match status" value="1"/>
</dbReference>
<dbReference type="Proteomes" id="UP001215280">
    <property type="component" value="Unassembled WGS sequence"/>
</dbReference>
<dbReference type="InterPro" id="IPR000719">
    <property type="entry name" value="Prot_kinase_dom"/>
</dbReference>
<dbReference type="EMBL" id="JARJLG010000339">
    <property type="protein sequence ID" value="KAJ7715948.1"/>
    <property type="molecule type" value="Genomic_DNA"/>
</dbReference>
<dbReference type="PANTHER" id="PTHR44329">
    <property type="entry name" value="SERINE/THREONINE-PROTEIN KINASE TNNI3K-RELATED"/>
    <property type="match status" value="1"/>
</dbReference>
<accession>A0AAD7HAF1</accession>
<feature type="compositionally biased region" description="Low complexity" evidence="2">
    <location>
        <begin position="516"/>
        <end position="542"/>
    </location>
</feature>
<evidence type="ECO:0000259" key="3">
    <source>
        <dbReference type="PROSITE" id="PS50009"/>
    </source>
</evidence>
<evidence type="ECO:0000313" key="6">
    <source>
        <dbReference type="EMBL" id="KAJ7715948.1"/>
    </source>
</evidence>
<dbReference type="InterPro" id="IPR001245">
    <property type="entry name" value="Ser-Thr/Tyr_kinase_cat_dom"/>
</dbReference>
<feature type="compositionally biased region" description="Polar residues" evidence="2">
    <location>
        <begin position="490"/>
        <end position="500"/>
    </location>
</feature>
<keyword evidence="1" id="KW-0344">Guanine-nucleotide releasing factor</keyword>
<dbReference type="InterPro" id="IPR036964">
    <property type="entry name" value="RASGEF_cat_dom_sf"/>
</dbReference>
<dbReference type="GO" id="GO:0007264">
    <property type="term" value="P:small GTPase-mediated signal transduction"/>
    <property type="evidence" value="ECO:0007669"/>
    <property type="project" value="InterPro"/>
</dbReference>
<organism evidence="6 7">
    <name type="scientific">Mycena maculata</name>
    <dbReference type="NCBI Taxonomy" id="230809"/>
    <lineage>
        <taxon>Eukaryota</taxon>
        <taxon>Fungi</taxon>
        <taxon>Dikarya</taxon>
        <taxon>Basidiomycota</taxon>
        <taxon>Agaricomycotina</taxon>
        <taxon>Agaricomycetes</taxon>
        <taxon>Agaricomycetidae</taxon>
        <taxon>Agaricales</taxon>
        <taxon>Marasmiineae</taxon>
        <taxon>Mycenaceae</taxon>
        <taxon>Mycena</taxon>
    </lineage>
</organism>
<dbReference type="Gene3D" id="1.10.510.10">
    <property type="entry name" value="Transferase(Phosphotransferase) domain 1"/>
    <property type="match status" value="1"/>
</dbReference>
<dbReference type="SUPFAM" id="SSF56112">
    <property type="entry name" value="Protein kinase-like (PK-like)"/>
    <property type="match status" value="1"/>
</dbReference>
<feature type="region of interest" description="Disordered" evidence="2">
    <location>
        <begin position="469"/>
        <end position="585"/>
    </location>
</feature>
<dbReference type="PROSITE" id="PS50212">
    <property type="entry name" value="RASGEF_NTER"/>
    <property type="match status" value="1"/>
</dbReference>
<feature type="domain" description="Protein kinase" evidence="4">
    <location>
        <begin position="211"/>
        <end position="467"/>
    </location>
</feature>
<gene>
    <name evidence="6" type="ORF">DFH07DRAFT_934358</name>
</gene>
<reference evidence="6" key="1">
    <citation type="submission" date="2023-03" db="EMBL/GenBank/DDBJ databases">
        <title>Massive genome expansion in bonnet fungi (Mycena s.s.) driven by repeated elements and novel gene families across ecological guilds.</title>
        <authorList>
            <consortium name="Lawrence Berkeley National Laboratory"/>
            <person name="Harder C.B."/>
            <person name="Miyauchi S."/>
            <person name="Viragh M."/>
            <person name="Kuo A."/>
            <person name="Thoen E."/>
            <person name="Andreopoulos B."/>
            <person name="Lu D."/>
            <person name="Skrede I."/>
            <person name="Drula E."/>
            <person name="Henrissat B."/>
            <person name="Morin E."/>
            <person name="Kohler A."/>
            <person name="Barry K."/>
            <person name="LaButti K."/>
            <person name="Morin E."/>
            <person name="Salamov A."/>
            <person name="Lipzen A."/>
            <person name="Mereny Z."/>
            <person name="Hegedus B."/>
            <person name="Baldrian P."/>
            <person name="Stursova M."/>
            <person name="Weitz H."/>
            <person name="Taylor A."/>
            <person name="Grigoriev I.V."/>
            <person name="Nagy L.G."/>
            <person name="Martin F."/>
            <person name="Kauserud H."/>
        </authorList>
    </citation>
    <scope>NUCLEOTIDE SEQUENCE</scope>
    <source>
        <strain evidence="6">CBHHK188m</strain>
    </source>
</reference>
<dbReference type="InterPro" id="IPR008266">
    <property type="entry name" value="Tyr_kinase_AS"/>
</dbReference>
<proteinExistence type="predicted"/>
<dbReference type="GO" id="GO:0005524">
    <property type="term" value="F:ATP binding"/>
    <property type="evidence" value="ECO:0007669"/>
    <property type="project" value="InterPro"/>
</dbReference>
<evidence type="ECO:0000256" key="1">
    <source>
        <dbReference type="PROSITE-ProRule" id="PRU00168"/>
    </source>
</evidence>
<dbReference type="SMART" id="SM00147">
    <property type="entry name" value="RasGEF"/>
    <property type="match status" value="1"/>
</dbReference>
<keyword evidence="7" id="KW-1185">Reference proteome</keyword>
<dbReference type="InterPro" id="IPR051681">
    <property type="entry name" value="Ser/Thr_Kinases-Pseudokinases"/>
</dbReference>
<dbReference type="PROSITE" id="PS50011">
    <property type="entry name" value="PROTEIN_KINASE_DOM"/>
    <property type="match status" value="1"/>
</dbReference>
<evidence type="ECO:0000259" key="4">
    <source>
        <dbReference type="PROSITE" id="PS50011"/>
    </source>
</evidence>
<dbReference type="InterPro" id="IPR023578">
    <property type="entry name" value="Ras_GEF_dom_sf"/>
</dbReference>
<evidence type="ECO:0000256" key="2">
    <source>
        <dbReference type="SAM" id="MobiDB-lite"/>
    </source>
</evidence>
<dbReference type="CDD" id="cd21037">
    <property type="entry name" value="MLKL_NTD"/>
    <property type="match status" value="1"/>
</dbReference>
<dbReference type="Pfam" id="PF00617">
    <property type="entry name" value="RasGEF"/>
    <property type="match status" value="1"/>
</dbReference>
<evidence type="ECO:0000313" key="7">
    <source>
        <dbReference type="Proteomes" id="UP001215280"/>
    </source>
</evidence>
<dbReference type="SUPFAM" id="SSF48366">
    <property type="entry name" value="Ras GEF"/>
    <property type="match status" value="1"/>
</dbReference>
<protein>
    <submittedName>
        <fullName evidence="6">Ras guanine nucleotide exchange factor domain-containing protein</fullName>
    </submittedName>
</protein>
<dbReference type="InterPro" id="IPR001895">
    <property type="entry name" value="RASGEF_cat_dom"/>
</dbReference>
<evidence type="ECO:0000259" key="5">
    <source>
        <dbReference type="PROSITE" id="PS50212"/>
    </source>
</evidence>
<feature type="compositionally biased region" description="Polar residues" evidence="2">
    <location>
        <begin position="561"/>
        <end position="571"/>
    </location>
</feature>
<sequence length="1006" mass="112264">MSPVELTALDGIPALAPARSHLRSAYAAIDRVKVFKRRCSEVLEQCTNILVALRGNVGRENAEELTATAQRIDAKVAGWAALGLLQTFLRRQDIDQGIQRLLRDVDALGGKFNTKFSTAGPTHVEGSKGTLERDNADIRALLHAIVSSAAEIQTLLAMQAERPIYQVMEALQTELYDSNLSERLRDSFAHALWCLHKQTDKLPPLTDLTGQVKLDSVNKGLPSNVYPGEWLGAEKVGLRPPRSLPSIPDVRKRYQREVENWRHLKHDNVVAVYGIVYSGQDLFVVQPWIPNGTAADFGQSHPDFDRLKILNEVASGLEYLHQENIVHGDLRGTNVLISANGSALLCGFGTARFTEEYGNGVASSETVNPRWFAPELLRNSGPVSTQSDVWSFGMVCLELMTGQPPYSNIPRDITVLRELDHGNFPDRPGHAATARGLSDDLWALMKKCWHKKPESRPSAASVKSRLLHLRGSSGPSHKKPNFFLRRPSTADPTRSKSSGEPTHLRAPSMPSPPRSASPALGLHPSWTMSPRSRRPSSTGSVTYFEGDTFHSPPSPSDGNLYFSSDQRSTPTLYPDTDSDLLSARSGSSQSLADSLMLLNVTPDEEVNAGNLEGLVDRLLAPNSPKHTEFQEVLLSTYHDFTTPEALMTIIGRRFHECGHNQKCSDGLQSNIFGVLAFWVSNNRLQVLPRLVSQIKQFCLSASTNDNVRNLLRLTEERASMEKPVSPTTPPSARVPRTADILPRDLAIALTLLEGDKYRAILPADYINHLRKAEGHNNVDAARLENNRVVFWVKKSVLTPSRVETRADVFKFFVNTAHECRKLRNFASLSAITNALQSTAIERLKLTVGTLSPHLQDMLQDLKKLLDPANNHSTYRTALKPEEAVDPHYREFAIPWLAVHLRDLHSLLQNYPPSVKVDGRPLINFRRYTKFMEHIRGLQLFKPPDLERYRQAGQLAYLQHQLRGVVHFDPDADAALMERSLELEADETRIHRTRALELKRLGFRSSS</sequence>
<dbReference type="PANTHER" id="PTHR44329:SF214">
    <property type="entry name" value="PROTEIN KINASE DOMAIN-CONTAINING PROTEIN"/>
    <property type="match status" value="1"/>
</dbReference>
<dbReference type="PROSITE" id="PS00109">
    <property type="entry name" value="PROTEIN_KINASE_TYR"/>
    <property type="match status" value="1"/>
</dbReference>
<comment type="caution">
    <text evidence="6">The sequence shown here is derived from an EMBL/GenBank/DDBJ whole genome shotgun (WGS) entry which is preliminary data.</text>
</comment>
<dbReference type="GO" id="GO:0004674">
    <property type="term" value="F:protein serine/threonine kinase activity"/>
    <property type="evidence" value="ECO:0007669"/>
    <property type="project" value="TreeGrafter"/>
</dbReference>
<dbReference type="Gene3D" id="1.10.840.10">
    <property type="entry name" value="Ras guanine-nucleotide exchange factors catalytic domain"/>
    <property type="match status" value="1"/>
</dbReference>